<feature type="transmembrane region" description="Helical" evidence="11">
    <location>
        <begin position="12"/>
        <end position="35"/>
    </location>
</feature>
<dbReference type="InterPro" id="IPR003661">
    <property type="entry name" value="HisK_dim/P_dom"/>
</dbReference>
<dbReference type="Gene3D" id="3.30.565.10">
    <property type="entry name" value="Histidine kinase-like ATPase, C-terminal domain"/>
    <property type="match status" value="1"/>
</dbReference>
<dbReference type="AlphaFoldDB" id="D1CB48"/>
<dbReference type="PANTHER" id="PTHR45436:SF5">
    <property type="entry name" value="SENSOR HISTIDINE KINASE TRCS"/>
    <property type="match status" value="1"/>
</dbReference>
<dbReference type="InterPro" id="IPR050428">
    <property type="entry name" value="TCS_sensor_his_kinase"/>
</dbReference>
<dbReference type="Gene3D" id="6.10.340.10">
    <property type="match status" value="1"/>
</dbReference>
<dbReference type="InterPro" id="IPR004358">
    <property type="entry name" value="Sig_transdc_His_kin-like_C"/>
</dbReference>
<keyword evidence="7 14" id="KW-0418">Kinase</keyword>
<dbReference type="Pfam" id="PF00672">
    <property type="entry name" value="HAMP"/>
    <property type="match status" value="1"/>
</dbReference>
<dbReference type="SUPFAM" id="SSF55874">
    <property type="entry name" value="ATPase domain of HSP90 chaperone/DNA topoisomerase II/histidine kinase"/>
    <property type="match status" value="1"/>
</dbReference>
<keyword evidence="4" id="KW-0597">Phosphoprotein</keyword>
<evidence type="ECO:0000256" key="7">
    <source>
        <dbReference type="ARBA" id="ARBA00022777"/>
    </source>
</evidence>
<evidence type="ECO:0000256" key="2">
    <source>
        <dbReference type="ARBA" id="ARBA00004370"/>
    </source>
</evidence>
<dbReference type="Proteomes" id="UP000000323">
    <property type="component" value="Chromosome 1"/>
</dbReference>
<dbReference type="PANTHER" id="PTHR45436">
    <property type="entry name" value="SENSOR HISTIDINE KINASE YKOH"/>
    <property type="match status" value="1"/>
</dbReference>
<evidence type="ECO:0000313" key="15">
    <source>
        <dbReference type="Proteomes" id="UP000000323"/>
    </source>
</evidence>
<dbReference type="CDD" id="cd00075">
    <property type="entry name" value="HATPase"/>
    <property type="match status" value="1"/>
</dbReference>
<dbReference type="Gene3D" id="1.10.287.130">
    <property type="match status" value="1"/>
</dbReference>
<name>D1CB48_THET1</name>
<keyword evidence="9" id="KW-0902">Two-component regulatory system</keyword>
<reference evidence="15" key="1">
    <citation type="journal article" date="2010" name="Stand. Genomic Sci.">
        <title>Complete genome sequence of 'Thermobaculum terrenum' type strain (YNP1).</title>
        <authorList>
            <person name="Kiss H."/>
            <person name="Cleland D."/>
            <person name="Lapidus A."/>
            <person name="Lucas S."/>
            <person name="Glavina Del Rio T."/>
            <person name="Nolan M."/>
            <person name="Tice H."/>
            <person name="Han C."/>
            <person name="Goodwin L."/>
            <person name="Pitluck S."/>
            <person name="Liolios K."/>
            <person name="Ivanova N."/>
            <person name="Mavromatis K."/>
            <person name="Ovchinnikova G."/>
            <person name="Pati A."/>
            <person name="Chen A."/>
            <person name="Palaniappan K."/>
            <person name="Land M."/>
            <person name="Hauser L."/>
            <person name="Chang Y."/>
            <person name="Jeffries C."/>
            <person name="Lu M."/>
            <person name="Brettin T."/>
            <person name="Detter J."/>
            <person name="Goker M."/>
            <person name="Tindall B."/>
            <person name="Beck B."/>
            <person name="McDermott T."/>
            <person name="Woyke T."/>
            <person name="Bristow J."/>
            <person name="Eisen J."/>
            <person name="Markowitz V."/>
            <person name="Hugenholtz P."/>
            <person name="Kyrpides N."/>
            <person name="Klenk H."/>
            <person name="Cheng J."/>
        </authorList>
    </citation>
    <scope>NUCLEOTIDE SEQUENCE [LARGE SCALE GENOMIC DNA]</scope>
    <source>
        <strain evidence="15">ATCC BAA-798 / YNP1</strain>
    </source>
</reference>
<dbReference type="Pfam" id="PF02518">
    <property type="entry name" value="HATPase_c"/>
    <property type="match status" value="1"/>
</dbReference>
<evidence type="ECO:0000259" key="12">
    <source>
        <dbReference type="PROSITE" id="PS50109"/>
    </source>
</evidence>
<dbReference type="HOGENOM" id="CLU_000445_89_6_0"/>
<evidence type="ECO:0000256" key="5">
    <source>
        <dbReference type="ARBA" id="ARBA00022679"/>
    </source>
</evidence>
<dbReference type="GO" id="GO:0005886">
    <property type="term" value="C:plasma membrane"/>
    <property type="evidence" value="ECO:0007669"/>
    <property type="project" value="TreeGrafter"/>
</dbReference>
<evidence type="ECO:0000256" key="9">
    <source>
        <dbReference type="ARBA" id="ARBA00023012"/>
    </source>
</evidence>
<evidence type="ECO:0000256" key="1">
    <source>
        <dbReference type="ARBA" id="ARBA00000085"/>
    </source>
</evidence>
<dbReference type="InterPro" id="IPR003660">
    <property type="entry name" value="HAMP_dom"/>
</dbReference>
<evidence type="ECO:0000256" key="10">
    <source>
        <dbReference type="ARBA" id="ARBA00023136"/>
    </source>
</evidence>
<dbReference type="PROSITE" id="PS50109">
    <property type="entry name" value="HIS_KIN"/>
    <property type="match status" value="1"/>
</dbReference>
<dbReference type="InterPro" id="IPR036890">
    <property type="entry name" value="HATPase_C_sf"/>
</dbReference>
<accession>D1CB48</accession>
<dbReference type="SUPFAM" id="SSF158472">
    <property type="entry name" value="HAMP domain-like"/>
    <property type="match status" value="1"/>
</dbReference>
<dbReference type="eggNOG" id="COG5000">
    <property type="taxonomic scope" value="Bacteria"/>
</dbReference>
<dbReference type="PRINTS" id="PR00344">
    <property type="entry name" value="BCTRLSENSOR"/>
</dbReference>
<feature type="transmembrane region" description="Helical" evidence="11">
    <location>
        <begin position="174"/>
        <end position="195"/>
    </location>
</feature>
<dbReference type="PROSITE" id="PS50885">
    <property type="entry name" value="HAMP"/>
    <property type="match status" value="1"/>
</dbReference>
<dbReference type="FunFam" id="1.10.287.130:FF:000001">
    <property type="entry name" value="Two-component sensor histidine kinase"/>
    <property type="match status" value="1"/>
</dbReference>
<keyword evidence="8 11" id="KW-1133">Transmembrane helix</keyword>
<dbReference type="OrthoDB" id="9813151at2"/>
<evidence type="ECO:0000313" key="14">
    <source>
        <dbReference type="EMBL" id="ACZ42013.1"/>
    </source>
</evidence>
<gene>
    <name evidence="14" type="ordered locus">Tter_1097</name>
</gene>
<dbReference type="SMART" id="SM00387">
    <property type="entry name" value="HATPase_c"/>
    <property type="match status" value="1"/>
</dbReference>
<dbReference type="EC" id="2.7.13.3" evidence="3"/>
<feature type="domain" description="Histidine kinase" evidence="12">
    <location>
        <begin position="265"/>
        <end position="477"/>
    </location>
</feature>
<evidence type="ECO:0000256" key="11">
    <source>
        <dbReference type="SAM" id="Phobius"/>
    </source>
</evidence>
<dbReference type="SUPFAM" id="SSF47384">
    <property type="entry name" value="Homodimeric domain of signal transducing histidine kinase"/>
    <property type="match status" value="1"/>
</dbReference>
<evidence type="ECO:0000256" key="6">
    <source>
        <dbReference type="ARBA" id="ARBA00022692"/>
    </source>
</evidence>
<comment type="subcellular location">
    <subcellularLocation>
        <location evidence="2">Membrane</location>
    </subcellularLocation>
</comment>
<dbReference type="eggNOG" id="COG2205">
    <property type="taxonomic scope" value="Bacteria"/>
</dbReference>
<keyword evidence="5" id="KW-0808">Transferase</keyword>
<proteinExistence type="predicted"/>
<feature type="domain" description="HAMP" evidence="13">
    <location>
        <begin position="196"/>
        <end position="250"/>
    </location>
</feature>
<evidence type="ECO:0000256" key="8">
    <source>
        <dbReference type="ARBA" id="ARBA00022989"/>
    </source>
</evidence>
<dbReference type="InterPro" id="IPR005467">
    <property type="entry name" value="His_kinase_dom"/>
</dbReference>
<dbReference type="Pfam" id="PF00512">
    <property type="entry name" value="HisKA"/>
    <property type="match status" value="1"/>
</dbReference>
<comment type="catalytic activity">
    <reaction evidence="1">
        <text>ATP + protein L-histidine = ADP + protein N-phospho-L-histidine.</text>
        <dbReference type="EC" id="2.7.13.3"/>
    </reaction>
</comment>
<dbReference type="InterPro" id="IPR003594">
    <property type="entry name" value="HATPase_dom"/>
</dbReference>
<dbReference type="STRING" id="525904.Tter_1097"/>
<organism evidence="14 15">
    <name type="scientific">Thermobaculum terrenum (strain ATCC BAA-798 / CCMEE 7001 / YNP1)</name>
    <dbReference type="NCBI Taxonomy" id="525904"/>
    <lineage>
        <taxon>Bacteria</taxon>
        <taxon>Bacillati</taxon>
        <taxon>Chloroflexota</taxon>
        <taxon>Chloroflexia</taxon>
        <taxon>Candidatus Thermobaculales</taxon>
        <taxon>Candidatus Thermobaculaceae</taxon>
        <taxon>Thermobaculum</taxon>
    </lineage>
</organism>
<dbReference type="FunFam" id="3.30.565.10:FF:000006">
    <property type="entry name" value="Sensor histidine kinase WalK"/>
    <property type="match status" value="1"/>
</dbReference>
<dbReference type="CDD" id="cd06225">
    <property type="entry name" value="HAMP"/>
    <property type="match status" value="1"/>
</dbReference>
<dbReference type="SMART" id="SM00304">
    <property type="entry name" value="HAMP"/>
    <property type="match status" value="1"/>
</dbReference>
<dbReference type="InterPro" id="IPR036097">
    <property type="entry name" value="HisK_dim/P_sf"/>
</dbReference>
<evidence type="ECO:0000256" key="3">
    <source>
        <dbReference type="ARBA" id="ARBA00012438"/>
    </source>
</evidence>
<dbReference type="SMART" id="SM00388">
    <property type="entry name" value="HisKA"/>
    <property type="match status" value="1"/>
</dbReference>
<dbReference type="CDD" id="cd00082">
    <property type="entry name" value="HisKA"/>
    <property type="match status" value="1"/>
</dbReference>
<dbReference type="EMBL" id="CP001825">
    <property type="protein sequence ID" value="ACZ42013.1"/>
    <property type="molecule type" value="Genomic_DNA"/>
</dbReference>
<keyword evidence="15" id="KW-1185">Reference proteome</keyword>
<keyword evidence="10 11" id="KW-0472">Membrane</keyword>
<protein>
    <recommendedName>
        <fullName evidence="3">histidine kinase</fullName>
        <ecNumber evidence="3">2.7.13.3</ecNumber>
    </recommendedName>
</protein>
<evidence type="ECO:0000259" key="13">
    <source>
        <dbReference type="PROSITE" id="PS50885"/>
    </source>
</evidence>
<dbReference type="KEGG" id="ttr:Tter_1097"/>
<evidence type="ECO:0000256" key="4">
    <source>
        <dbReference type="ARBA" id="ARBA00022553"/>
    </source>
</evidence>
<keyword evidence="6 11" id="KW-0812">Transmembrane</keyword>
<sequence>MSPLGLFPKSLRWRLVALECMVVGVILLAFTGALYELAARNLMHDVQSSLVDRAQQVNGAIRQYVVFGALRPKQVIEIPPPESFASSDTVVQISTLDGQVIVTTSTPNGNNIPLDQDTLQQVSLGNSTFERIKVGDEELEVYSSPILLRDRVIGVLQVARSLQLIEQTLARLRLFAIVGFTLAMTASILATFYVANRSLFPLKELIRTAERVGRSGDLSQRVKTSPNLDEVGKLASTFNTMLERLELSDKQLRETLDAERRFVADASHELRTPLTTILGNAGLLLKVPNMSPEDRQESLEQIYEEADRMRRLVSDLLTLARADAGFRLKQEPVKVQPVVESAVREMEHRATDRQLRIDKISDVEVVGDKDALKQLVLILLDNAIKYTRNQDSIQVEVEKDDSQAVIRVADTGIGISQEHLPHIFERFYRADTSRSSDGTGLGLSIAKWIVEQHCGSISVASEIGKGSIFEVKLPAKK</sequence>
<dbReference type="GO" id="GO:0000155">
    <property type="term" value="F:phosphorelay sensor kinase activity"/>
    <property type="evidence" value="ECO:0007669"/>
    <property type="project" value="InterPro"/>
</dbReference>